<dbReference type="Proteomes" id="UP000186819">
    <property type="component" value="Unassembled WGS sequence"/>
</dbReference>
<accession>A0A1N6NDF8</accession>
<dbReference type="EMBL" id="FTMD01000001">
    <property type="protein sequence ID" value="SIP90110.1"/>
    <property type="molecule type" value="Genomic_DNA"/>
</dbReference>
<dbReference type="STRING" id="34027.SAMN05421829_101246"/>
<sequence length="182" mass="19551">MTASATALLRPFPASRPCPIDSVAVRVCREDGGGLRLRFELVGNVQRVAVPGPRAARMADGLWAHTCCEAFIGLPGSPAYREFNFSPSGEWAIYDFDAYRQRSAAGIVPPAPLIASRLEADRLVLDATLDAATVPRGSPLELGVTTVVEAADGTLSYWALHHPGARPDFHLRDAFTLTLARP</sequence>
<dbReference type="OrthoDB" id="190583at2"/>
<dbReference type="CDD" id="cd09627">
    <property type="entry name" value="DOMON_murB_like"/>
    <property type="match status" value="1"/>
</dbReference>
<protein>
    <recommendedName>
        <fullName evidence="3">DOMON-like domain-containing protein</fullName>
    </recommendedName>
</protein>
<evidence type="ECO:0008006" key="3">
    <source>
        <dbReference type="Google" id="ProtNLM"/>
    </source>
</evidence>
<keyword evidence="2" id="KW-1185">Reference proteome</keyword>
<proteinExistence type="predicted"/>
<name>A0A1N6NDF8_9RHOO</name>
<gene>
    <name evidence="1" type="ORF">SAMN05421829_101246</name>
</gene>
<dbReference type="AlphaFoldDB" id="A0A1N6NDF8"/>
<evidence type="ECO:0000313" key="2">
    <source>
        <dbReference type="Proteomes" id="UP000186819"/>
    </source>
</evidence>
<organism evidence="1 2">
    <name type="scientific">Aromatoleum tolulyticum</name>
    <dbReference type="NCBI Taxonomy" id="34027"/>
    <lineage>
        <taxon>Bacteria</taxon>
        <taxon>Pseudomonadati</taxon>
        <taxon>Pseudomonadota</taxon>
        <taxon>Betaproteobacteria</taxon>
        <taxon>Rhodocyclales</taxon>
        <taxon>Rhodocyclaceae</taxon>
        <taxon>Aromatoleum</taxon>
    </lineage>
</organism>
<reference evidence="2" key="1">
    <citation type="submission" date="2017-01" db="EMBL/GenBank/DDBJ databases">
        <authorList>
            <person name="Varghese N."/>
            <person name="Submissions S."/>
        </authorList>
    </citation>
    <scope>NUCLEOTIDE SEQUENCE [LARGE SCALE GENOMIC DNA]</scope>
    <source>
        <strain evidence="2">ATCC 51758</strain>
    </source>
</reference>
<evidence type="ECO:0000313" key="1">
    <source>
        <dbReference type="EMBL" id="SIP90110.1"/>
    </source>
</evidence>
<dbReference type="RefSeq" id="WP_076600274.1">
    <property type="nucleotide sequence ID" value="NZ_FTMD01000001.1"/>
</dbReference>